<keyword evidence="4" id="KW-0665">Pyrimidine biosynthesis</keyword>
<sequence length="464" mass="49704">MRERSVMAPIETLITSGTVVTADSMFDATVGIDDGTIVGVGDERALPTADRRIDVGGNLVLPGVVDPHTHLAGYNSIDSYETGTAAAAVGGVTSLLTFAWQGWDDGEWDEDGTLWGAVERHKDGAFPLIDCGQHPVITQETPEVLDEFPALVEAGVTSFKMFTTDDIRLSNGFIGEVFDRLAELGAVGMVHTEDYSVCTERTKAVKSDPSGESTSAYPQSRPDYAEAMAAGAAARLAVAADAKYYGVHTTSKAAADAIASVRTDGSNVRAETCTHYTALDDSTYGRLGNRAIMAPPLRTQDDINALFDRFRDGTLSVVSTDHVALPTSRKEGGPWWESAFGVNSLQTSLPVFHDEAVNRRGLSYPSLVRLMCTTPARTFGLPSKGRIEPGADADLVVFDPGETYTINAAQNHSNADYSIYDGREVTGRVKKTFVRGTLVADSGEIVAEPGHGQFLSRVVPDWDQ</sequence>
<evidence type="ECO:0000256" key="3">
    <source>
        <dbReference type="ARBA" id="ARBA00022801"/>
    </source>
</evidence>
<dbReference type="SUPFAM" id="SSF51338">
    <property type="entry name" value="Composite domain of metallo-dependent hydrolases"/>
    <property type="match status" value="1"/>
</dbReference>
<dbReference type="Gene3D" id="2.30.40.10">
    <property type="entry name" value="Urease, subunit C, domain 1"/>
    <property type="match status" value="1"/>
</dbReference>
<evidence type="ECO:0000256" key="2">
    <source>
        <dbReference type="ARBA" id="ARBA00008829"/>
    </source>
</evidence>
<dbReference type="Proteomes" id="UP000198888">
    <property type="component" value="Unassembled WGS sequence"/>
</dbReference>
<dbReference type="PANTHER" id="PTHR11647:SF1">
    <property type="entry name" value="COLLAPSIN RESPONSE MEDIATOR PROTEIN"/>
    <property type="match status" value="1"/>
</dbReference>
<organism evidence="6 7">
    <name type="scientific">Halohasta litchfieldiae</name>
    <dbReference type="NCBI Taxonomy" id="1073996"/>
    <lineage>
        <taxon>Archaea</taxon>
        <taxon>Methanobacteriati</taxon>
        <taxon>Methanobacteriota</taxon>
        <taxon>Stenosarchaea group</taxon>
        <taxon>Halobacteria</taxon>
        <taxon>Halobacteriales</taxon>
        <taxon>Haloferacaceae</taxon>
        <taxon>Halohasta</taxon>
    </lineage>
</organism>
<accession>A0A2H4Q4Q3</accession>
<dbReference type="FunFam" id="3.20.20.140:FF:000174">
    <property type="entry name" value="Dihydropyrimidinase-related protein 2"/>
    <property type="match status" value="1"/>
</dbReference>
<proteinExistence type="inferred from homology"/>
<dbReference type="InterPro" id="IPR032466">
    <property type="entry name" value="Metal_Hydrolase"/>
</dbReference>
<protein>
    <submittedName>
        <fullName evidence="6">Dihydropyrimidinase</fullName>
    </submittedName>
</protein>
<dbReference type="Gene3D" id="3.20.20.140">
    <property type="entry name" value="Metal-dependent hydrolases"/>
    <property type="match status" value="1"/>
</dbReference>
<dbReference type="SUPFAM" id="SSF51556">
    <property type="entry name" value="Metallo-dependent hydrolases"/>
    <property type="match status" value="1"/>
</dbReference>
<dbReference type="GO" id="GO:0005829">
    <property type="term" value="C:cytosol"/>
    <property type="evidence" value="ECO:0007669"/>
    <property type="project" value="TreeGrafter"/>
</dbReference>
<accession>A0A1H6S750</accession>
<name>A0A1H6S750_9EURY</name>
<dbReference type="GO" id="GO:0016812">
    <property type="term" value="F:hydrolase activity, acting on carbon-nitrogen (but not peptide) bonds, in cyclic amides"/>
    <property type="evidence" value="ECO:0007669"/>
    <property type="project" value="TreeGrafter"/>
</dbReference>
<dbReference type="InterPro" id="IPR006680">
    <property type="entry name" value="Amidohydro-rel"/>
</dbReference>
<keyword evidence="7" id="KW-1185">Reference proteome</keyword>
<comment type="similarity">
    <text evidence="2">Belongs to the metallo-dependent hydrolases superfamily. Hydantoinase/dihydropyrimidinase family.</text>
</comment>
<dbReference type="GO" id="GO:0006221">
    <property type="term" value="P:pyrimidine nucleotide biosynthetic process"/>
    <property type="evidence" value="ECO:0007669"/>
    <property type="project" value="UniProtKB-KW"/>
</dbReference>
<evidence type="ECO:0000256" key="4">
    <source>
        <dbReference type="ARBA" id="ARBA00022975"/>
    </source>
</evidence>
<dbReference type="InterPro" id="IPR050378">
    <property type="entry name" value="Metallo-dep_Hydrolases_sf"/>
</dbReference>
<dbReference type="PANTHER" id="PTHR11647">
    <property type="entry name" value="HYDRANTOINASE/DIHYDROPYRIMIDINASE FAMILY MEMBER"/>
    <property type="match status" value="1"/>
</dbReference>
<dbReference type="Pfam" id="PF01979">
    <property type="entry name" value="Amidohydro_1"/>
    <property type="match status" value="1"/>
</dbReference>
<dbReference type="AlphaFoldDB" id="A0A1H6S750"/>
<dbReference type="STRING" id="1073996.SAMN05444271_103137"/>
<comment type="cofactor">
    <cofactor evidence="1">
        <name>Zn(2+)</name>
        <dbReference type="ChEBI" id="CHEBI:29105"/>
    </cofactor>
</comment>
<feature type="domain" description="Amidohydrolase-related" evidence="5">
    <location>
        <begin position="266"/>
        <end position="439"/>
    </location>
</feature>
<dbReference type="InterPro" id="IPR011059">
    <property type="entry name" value="Metal-dep_hydrolase_composite"/>
</dbReference>
<reference evidence="6 7" key="1">
    <citation type="submission" date="2016-10" db="EMBL/GenBank/DDBJ databases">
        <authorList>
            <person name="de Groot N.N."/>
        </authorList>
    </citation>
    <scope>NUCLEOTIDE SEQUENCE [LARGE SCALE GENOMIC DNA]</scope>
    <source>
        <strain evidence="6 7">DSM 22187</strain>
    </source>
</reference>
<evidence type="ECO:0000313" key="7">
    <source>
        <dbReference type="Proteomes" id="UP000198888"/>
    </source>
</evidence>
<dbReference type="KEGG" id="hae:halTADL_2616"/>
<gene>
    <name evidence="6" type="ORF">SAMN05444271_103137</name>
</gene>
<evidence type="ECO:0000259" key="5">
    <source>
        <dbReference type="Pfam" id="PF01979"/>
    </source>
</evidence>
<evidence type="ECO:0000256" key="1">
    <source>
        <dbReference type="ARBA" id="ARBA00001947"/>
    </source>
</evidence>
<evidence type="ECO:0000313" key="6">
    <source>
        <dbReference type="EMBL" id="SEI59820.1"/>
    </source>
</evidence>
<keyword evidence="3" id="KW-0378">Hydrolase</keyword>
<dbReference type="EMBL" id="FNYR01000003">
    <property type="protein sequence ID" value="SEI59820.1"/>
    <property type="molecule type" value="Genomic_DNA"/>
</dbReference>